<keyword evidence="3" id="KW-0472">Membrane</keyword>
<dbReference type="RefSeq" id="XP_034314942.1">
    <property type="nucleotide sequence ID" value="XM_034459051.2"/>
</dbReference>
<organism evidence="5 6">
    <name type="scientific">Magallana gigas</name>
    <name type="common">Pacific oyster</name>
    <name type="synonym">Crassostrea gigas</name>
    <dbReference type="NCBI Taxonomy" id="29159"/>
    <lineage>
        <taxon>Eukaryota</taxon>
        <taxon>Metazoa</taxon>
        <taxon>Spiralia</taxon>
        <taxon>Lophotrochozoa</taxon>
        <taxon>Mollusca</taxon>
        <taxon>Bivalvia</taxon>
        <taxon>Autobranchia</taxon>
        <taxon>Pteriomorphia</taxon>
        <taxon>Ostreida</taxon>
        <taxon>Ostreoidea</taxon>
        <taxon>Ostreidae</taxon>
        <taxon>Magallana</taxon>
    </lineage>
</organism>
<sequence length="200" mass="21480">MKLLRLLLFTVCVLTVLGVCPDGTYGPQCSLTCGSCKNITCHEDTGVCQGCSAGYLGLLCVRECTIGTYGENCLLSCNQCVNNTCDPVNGTCTNGTKQTTSSTSTTAKSTTTSTKQTTTTQEKGLIFDSPAVFWGFSIPGLGLVGAGALILFLIIAILCHTALNRCCPRKVQVEPTYHAKRRRSERSTSFMYRKWSSSPT</sequence>
<evidence type="ECO:0000256" key="4">
    <source>
        <dbReference type="SAM" id="SignalP"/>
    </source>
</evidence>
<feature type="compositionally biased region" description="Low complexity" evidence="2">
    <location>
        <begin position="96"/>
        <end position="116"/>
    </location>
</feature>
<dbReference type="Gene3D" id="2.170.300.10">
    <property type="entry name" value="Tie2 ligand-binding domain superfamily"/>
    <property type="match status" value="1"/>
</dbReference>
<evidence type="ECO:0000256" key="2">
    <source>
        <dbReference type="SAM" id="MobiDB-lite"/>
    </source>
</evidence>
<evidence type="ECO:0008006" key="7">
    <source>
        <dbReference type="Google" id="ProtNLM"/>
    </source>
</evidence>
<evidence type="ECO:0000313" key="5">
    <source>
        <dbReference type="EnsemblMetazoa" id="G2942.1:cds"/>
    </source>
</evidence>
<dbReference type="AlphaFoldDB" id="A0A8W8LS05"/>
<dbReference type="Proteomes" id="UP000005408">
    <property type="component" value="Unassembled WGS sequence"/>
</dbReference>
<protein>
    <recommendedName>
        <fullName evidence="7">TNFR-Cys domain-containing protein</fullName>
    </recommendedName>
</protein>
<dbReference type="KEGG" id="crg:117684939"/>
<dbReference type="OMA" id="IAIICHT"/>
<accession>A0A8W8LS05</accession>
<feature type="chain" id="PRO_5042431676" description="TNFR-Cys domain-containing protein" evidence="4">
    <location>
        <begin position="19"/>
        <end position="200"/>
    </location>
</feature>
<dbReference type="InterPro" id="IPR042635">
    <property type="entry name" value="MEGF10/SREC1/2-like"/>
</dbReference>
<reference evidence="5" key="1">
    <citation type="submission" date="2022-08" db="UniProtKB">
        <authorList>
            <consortium name="EnsemblMetazoa"/>
        </authorList>
    </citation>
    <scope>IDENTIFICATION</scope>
    <source>
        <strain evidence="5">05x7-T-G4-1.051#20</strain>
    </source>
</reference>
<feature type="signal peptide" evidence="4">
    <location>
        <begin position="1"/>
        <end position="18"/>
    </location>
</feature>
<dbReference type="SUPFAM" id="SSF57184">
    <property type="entry name" value="Growth factor receptor domain"/>
    <property type="match status" value="1"/>
</dbReference>
<dbReference type="InterPro" id="IPR009030">
    <property type="entry name" value="Growth_fac_rcpt_cys_sf"/>
</dbReference>
<feature type="transmembrane region" description="Helical" evidence="3">
    <location>
        <begin position="131"/>
        <end position="159"/>
    </location>
</feature>
<dbReference type="GO" id="GO:0005044">
    <property type="term" value="F:scavenger receptor activity"/>
    <property type="evidence" value="ECO:0007669"/>
    <property type="project" value="InterPro"/>
</dbReference>
<dbReference type="EnsemblMetazoa" id="G2942.1">
    <property type="protein sequence ID" value="G2942.1:cds"/>
    <property type="gene ID" value="G2942"/>
</dbReference>
<dbReference type="GeneID" id="117684939"/>
<evidence type="ECO:0000256" key="1">
    <source>
        <dbReference type="ARBA" id="ARBA00022536"/>
    </source>
</evidence>
<keyword evidence="1" id="KW-0245">EGF-like domain</keyword>
<name>A0A8W8LS05_MAGGI</name>
<evidence type="ECO:0000256" key="3">
    <source>
        <dbReference type="SAM" id="Phobius"/>
    </source>
</evidence>
<keyword evidence="3" id="KW-0812">Transmembrane</keyword>
<proteinExistence type="predicted"/>
<keyword evidence="3" id="KW-1133">Transmembrane helix</keyword>
<feature type="region of interest" description="Disordered" evidence="2">
    <location>
        <begin position="95"/>
        <end position="116"/>
    </location>
</feature>
<evidence type="ECO:0000313" key="6">
    <source>
        <dbReference type="Proteomes" id="UP000005408"/>
    </source>
</evidence>
<dbReference type="EnsemblMetazoa" id="G2942.3">
    <property type="protein sequence ID" value="G2942.3:cds"/>
    <property type="gene ID" value="G2942"/>
</dbReference>
<keyword evidence="4" id="KW-0732">Signal</keyword>
<dbReference type="OrthoDB" id="6151293at2759"/>
<dbReference type="PANTHER" id="PTHR24043">
    <property type="entry name" value="SCAVENGER RECEPTOR CLASS F"/>
    <property type="match status" value="1"/>
</dbReference>
<keyword evidence="6" id="KW-1185">Reference proteome</keyword>